<protein>
    <submittedName>
        <fullName evidence="2">Uncharacterized protein</fullName>
    </submittedName>
</protein>
<sequence>MKFTILISMIAFASAGKTKFPAVYSFAMTGLEGVQYTQIAVTNKCYSLNNAKSVEVEYMDYGYISFCTDAECMRCIKHSAPNSVYVINNVDRYGIKYYRFNRI</sequence>
<dbReference type="Proteomes" id="UP000245699">
    <property type="component" value="Unassembled WGS sequence"/>
</dbReference>
<gene>
    <name evidence="2" type="ORF">BB559_004683</name>
</gene>
<evidence type="ECO:0000313" key="3">
    <source>
        <dbReference type="Proteomes" id="UP000245699"/>
    </source>
</evidence>
<comment type="caution">
    <text evidence="2">The sequence shown here is derived from an EMBL/GenBank/DDBJ whole genome shotgun (WGS) entry which is preliminary data.</text>
</comment>
<name>A0A2T9YDF3_9FUNG</name>
<evidence type="ECO:0000256" key="1">
    <source>
        <dbReference type="SAM" id="SignalP"/>
    </source>
</evidence>
<dbReference type="EMBL" id="MBFT01000486">
    <property type="protein sequence ID" value="PVU90335.1"/>
    <property type="molecule type" value="Genomic_DNA"/>
</dbReference>
<keyword evidence="3" id="KW-1185">Reference proteome</keyword>
<organism evidence="2 3">
    <name type="scientific">Furculomyces boomerangus</name>
    <dbReference type="NCBI Taxonomy" id="61424"/>
    <lineage>
        <taxon>Eukaryota</taxon>
        <taxon>Fungi</taxon>
        <taxon>Fungi incertae sedis</taxon>
        <taxon>Zoopagomycota</taxon>
        <taxon>Kickxellomycotina</taxon>
        <taxon>Harpellomycetes</taxon>
        <taxon>Harpellales</taxon>
        <taxon>Harpellaceae</taxon>
        <taxon>Furculomyces</taxon>
    </lineage>
</organism>
<keyword evidence="1" id="KW-0732">Signal</keyword>
<feature type="chain" id="PRO_5015520056" evidence="1">
    <location>
        <begin position="16"/>
        <end position="103"/>
    </location>
</feature>
<reference evidence="2 3" key="1">
    <citation type="journal article" date="2018" name="MBio">
        <title>Comparative Genomics Reveals the Core Gene Toolbox for the Fungus-Insect Symbiosis.</title>
        <authorList>
            <person name="Wang Y."/>
            <person name="Stata M."/>
            <person name="Wang W."/>
            <person name="Stajich J.E."/>
            <person name="White M.M."/>
            <person name="Moncalvo J.M."/>
        </authorList>
    </citation>
    <scope>NUCLEOTIDE SEQUENCE [LARGE SCALE GENOMIC DNA]</scope>
    <source>
        <strain evidence="2 3">AUS-77-4</strain>
    </source>
</reference>
<proteinExistence type="predicted"/>
<evidence type="ECO:0000313" key="2">
    <source>
        <dbReference type="EMBL" id="PVU90335.1"/>
    </source>
</evidence>
<feature type="signal peptide" evidence="1">
    <location>
        <begin position="1"/>
        <end position="15"/>
    </location>
</feature>
<accession>A0A2T9YDF3</accession>
<dbReference type="AlphaFoldDB" id="A0A2T9YDF3"/>